<gene>
    <name evidence="1" type="ORF">EVA_19420</name>
</gene>
<evidence type="ECO:0000313" key="1">
    <source>
        <dbReference type="EMBL" id="EJW92473.1"/>
    </source>
</evidence>
<organism evidence="1">
    <name type="scientific">gut metagenome</name>
    <dbReference type="NCBI Taxonomy" id="749906"/>
    <lineage>
        <taxon>unclassified sequences</taxon>
        <taxon>metagenomes</taxon>
        <taxon>organismal metagenomes</taxon>
    </lineage>
</organism>
<accession>J9FDI9</accession>
<reference evidence="1" key="1">
    <citation type="journal article" date="2012" name="PLoS ONE">
        <title>Gene sets for utilization of primary and secondary nutrition supplies in the distal gut of endangered iberian lynx.</title>
        <authorList>
            <person name="Alcaide M."/>
            <person name="Messina E."/>
            <person name="Richter M."/>
            <person name="Bargiela R."/>
            <person name="Peplies J."/>
            <person name="Huws S.A."/>
            <person name="Newbold C.J."/>
            <person name="Golyshin P.N."/>
            <person name="Simon M.A."/>
            <person name="Lopez G."/>
            <person name="Yakimov M.M."/>
            <person name="Ferrer M."/>
        </authorList>
    </citation>
    <scope>NUCLEOTIDE SEQUENCE</scope>
</reference>
<name>J9FDI9_9ZZZZ</name>
<dbReference type="EMBL" id="AMCI01007517">
    <property type="protein sequence ID" value="EJW92473.1"/>
    <property type="molecule type" value="Genomic_DNA"/>
</dbReference>
<sequence>MIRVKKGSNKQAGHRKFVCPAFFLWILARAVLISKQSDRRACVEGACYRKDTLKVQK</sequence>
<protein>
    <submittedName>
        <fullName evidence="1">Uncharacterized protein</fullName>
    </submittedName>
</protein>
<comment type="caution">
    <text evidence="1">The sequence shown here is derived from an EMBL/GenBank/DDBJ whole genome shotgun (WGS) entry which is preliminary data.</text>
</comment>
<proteinExistence type="predicted"/>
<dbReference type="AlphaFoldDB" id="J9FDI9"/>